<dbReference type="SUPFAM" id="SSF55008">
    <property type="entry name" value="HMA, heavy metal-associated domain"/>
    <property type="match status" value="1"/>
</dbReference>
<dbReference type="GO" id="GO:0046872">
    <property type="term" value="F:metal ion binding"/>
    <property type="evidence" value="ECO:0007669"/>
    <property type="project" value="InterPro"/>
</dbReference>
<dbReference type="STRING" id="1849968.A8C32_08005"/>
<comment type="caution">
    <text evidence="2">The sequence shown here is derived from an EMBL/GenBank/DDBJ whole genome shotgun (WGS) entry which is preliminary data.</text>
</comment>
<dbReference type="PROSITE" id="PS50846">
    <property type="entry name" value="HMA_2"/>
    <property type="match status" value="1"/>
</dbReference>
<evidence type="ECO:0000259" key="1">
    <source>
        <dbReference type="PROSITE" id="PS50846"/>
    </source>
</evidence>
<dbReference type="Pfam" id="PF00403">
    <property type="entry name" value="HMA"/>
    <property type="match status" value="1"/>
</dbReference>
<dbReference type="RefSeq" id="WP_069831791.1">
    <property type="nucleotide sequence ID" value="NZ_MDJD01000054.1"/>
</dbReference>
<feature type="domain" description="HMA" evidence="1">
    <location>
        <begin position="1"/>
        <end position="66"/>
    </location>
</feature>
<evidence type="ECO:0000313" key="2">
    <source>
        <dbReference type="EMBL" id="OEJ99108.1"/>
    </source>
</evidence>
<evidence type="ECO:0000313" key="3">
    <source>
        <dbReference type="Proteomes" id="UP000095713"/>
    </source>
</evidence>
<keyword evidence="3" id="KW-1185">Reference proteome</keyword>
<dbReference type="OrthoDB" id="677920at2"/>
<name>A0A1E5SJ15_9FLAO</name>
<sequence length="91" mass="9924">MRTTVSIQNMKCDGCKNAVIIKLNKVEGISNVEVDITTSHVSFDYATHNAMEGLRMELADMGYPITGDPNTIVSRAKSYVNCAVGKINNSK</sequence>
<proteinExistence type="predicted"/>
<dbReference type="InterPro" id="IPR036163">
    <property type="entry name" value="HMA_dom_sf"/>
</dbReference>
<organism evidence="2 3">
    <name type="scientific">Flavivirga aquatica</name>
    <dbReference type="NCBI Taxonomy" id="1849968"/>
    <lineage>
        <taxon>Bacteria</taxon>
        <taxon>Pseudomonadati</taxon>
        <taxon>Bacteroidota</taxon>
        <taxon>Flavobacteriia</taxon>
        <taxon>Flavobacteriales</taxon>
        <taxon>Flavobacteriaceae</taxon>
        <taxon>Flavivirga</taxon>
    </lineage>
</organism>
<dbReference type="InterPro" id="IPR006121">
    <property type="entry name" value="HMA_dom"/>
</dbReference>
<dbReference type="Proteomes" id="UP000095713">
    <property type="component" value="Unassembled WGS sequence"/>
</dbReference>
<gene>
    <name evidence="2" type="ORF">A8C32_08005</name>
</gene>
<dbReference type="AlphaFoldDB" id="A0A1E5SJ15"/>
<dbReference type="EMBL" id="MDJD01000054">
    <property type="protein sequence ID" value="OEJ99108.1"/>
    <property type="molecule type" value="Genomic_DNA"/>
</dbReference>
<dbReference type="CDD" id="cd00371">
    <property type="entry name" value="HMA"/>
    <property type="match status" value="1"/>
</dbReference>
<reference evidence="2 3" key="1">
    <citation type="submission" date="2016-05" db="EMBL/GenBank/DDBJ databases">
        <title>Draft Genome Sequence of Algibacter sp. Strain SK-16 Isolated from the Surface Water of Aburatsubo Inlet.</title>
        <authorList>
            <person name="Wong S.-K."/>
            <person name="Yoshizawa S."/>
            <person name="Nakajima Y."/>
            <person name="Ogura Y."/>
            <person name="Tetsuya H."/>
            <person name="Hamasaki K."/>
        </authorList>
    </citation>
    <scope>NUCLEOTIDE SEQUENCE [LARGE SCALE GENOMIC DNA]</scope>
    <source>
        <strain evidence="2 3">SK-16</strain>
    </source>
</reference>
<dbReference type="Gene3D" id="3.30.70.100">
    <property type="match status" value="1"/>
</dbReference>
<accession>A0A1E5SJ15</accession>
<protein>
    <submittedName>
        <fullName evidence="2">Heavy metal transporter</fullName>
    </submittedName>
</protein>